<dbReference type="RefSeq" id="WP_167378411.1">
    <property type="nucleotide sequence ID" value="NZ_CAJNBA010000004.1"/>
</dbReference>
<name>A0A1I7DDV6_9BURK</name>
<organism evidence="1 2">
    <name type="scientific">Paraburkholderia aspalathi</name>
    <dbReference type="NCBI Taxonomy" id="1324617"/>
    <lineage>
        <taxon>Bacteria</taxon>
        <taxon>Pseudomonadati</taxon>
        <taxon>Pseudomonadota</taxon>
        <taxon>Betaproteobacteria</taxon>
        <taxon>Burkholderiales</taxon>
        <taxon>Burkholderiaceae</taxon>
        <taxon>Paraburkholderia</taxon>
    </lineage>
</organism>
<evidence type="ECO:0000313" key="2">
    <source>
        <dbReference type="Proteomes" id="UP000198844"/>
    </source>
</evidence>
<proteinExistence type="predicted"/>
<sequence>MKLTCIYGAVAFGIAMTKATPPPILNRIAAALIESGLANFSVSGLHGTTPEMLKIHSI</sequence>
<dbReference type="Proteomes" id="UP000198844">
    <property type="component" value="Unassembled WGS sequence"/>
</dbReference>
<evidence type="ECO:0000313" key="1">
    <source>
        <dbReference type="EMBL" id="SFU09794.1"/>
    </source>
</evidence>
<dbReference type="AlphaFoldDB" id="A0A1I7DDV6"/>
<dbReference type="EMBL" id="FPBH01000009">
    <property type="protein sequence ID" value="SFU09794.1"/>
    <property type="molecule type" value="Genomic_DNA"/>
</dbReference>
<gene>
    <name evidence="1" type="ORF">SAMN05192563_1009187</name>
</gene>
<protein>
    <submittedName>
        <fullName evidence="1">Uncharacterized protein</fullName>
    </submittedName>
</protein>
<reference evidence="1 2" key="1">
    <citation type="submission" date="2016-10" db="EMBL/GenBank/DDBJ databases">
        <authorList>
            <person name="de Groot N.N."/>
        </authorList>
    </citation>
    <scope>NUCLEOTIDE SEQUENCE [LARGE SCALE GENOMIC DNA]</scope>
    <source>
        <strain evidence="1 2">LMG 27731</strain>
    </source>
</reference>
<dbReference type="GeneID" id="77196789"/>
<accession>A0A1I7DDV6</accession>